<gene>
    <name evidence="3" type="ORF">FGS76_11650</name>
</gene>
<evidence type="ECO:0000256" key="1">
    <source>
        <dbReference type="SAM" id="MobiDB-lite"/>
    </source>
</evidence>
<evidence type="ECO:0000313" key="4">
    <source>
        <dbReference type="Proteomes" id="UP000739180"/>
    </source>
</evidence>
<organism evidence="3 4">
    <name type="scientific">Alloalcanivorax gelatiniphagus</name>
    <dbReference type="NCBI Taxonomy" id="1194167"/>
    <lineage>
        <taxon>Bacteria</taxon>
        <taxon>Pseudomonadati</taxon>
        <taxon>Pseudomonadota</taxon>
        <taxon>Gammaproteobacteria</taxon>
        <taxon>Oceanospirillales</taxon>
        <taxon>Alcanivoracaceae</taxon>
        <taxon>Alloalcanivorax</taxon>
    </lineage>
</organism>
<reference evidence="3 4" key="1">
    <citation type="submission" date="2019-05" db="EMBL/GenBank/DDBJ databases">
        <title>Genome of Alcanivorax gelatiniphagus, an oil degrading marine bacteria.</title>
        <authorList>
            <person name="Kwon K.K."/>
        </authorList>
    </citation>
    <scope>NUCLEOTIDE SEQUENCE [LARGE SCALE GENOMIC DNA]</scope>
    <source>
        <strain evidence="3 4">MEBiC 08158</strain>
    </source>
</reference>
<evidence type="ECO:0000313" key="3">
    <source>
        <dbReference type="EMBL" id="TMW12142.1"/>
    </source>
</evidence>
<evidence type="ECO:0000256" key="2">
    <source>
        <dbReference type="SAM" id="SignalP"/>
    </source>
</evidence>
<keyword evidence="4" id="KW-1185">Reference proteome</keyword>
<sequence>MNKLAIQGLIAITSALWLPAQADLTRAAWDGDSAGETRTLTDDAAENSPVLLLPVAGRDQREKG</sequence>
<feature type="region of interest" description="Disordered" evidence="1">
    <location>
        <begin position="33"/>
        <end position="64"/>
    </location>
</feature>
<protein>
    <submittedName>
        <fullName evidence="3">Uncharacterized protein</fullName>
    </submittedName>
</protein>
<feature type="signal peptide" evidence="2">
    <location>
        <begin position="1"/>
        <end position="22"/>
    </location>
</feature>
<dbReference type="RefSeq" id="WP_138772816.1">
    <property type="nucleotide sequence ID" value="NZ_JBHSSX010000008.1"/>
</dbReference>
<comment type="caution">
    <text evidence="3">The sequence shown here is derived from an EMBL/GenBank/DDBJ whole genome shotgun (WGS) entry which is preliminary data.</text>
</comment>
<feature type="chain" id="PRO_5046249605" evidence="2">
    <location>
        <begin position="23"/>
        <end position="64"/>
    </location>
</feature>
<dbReference type="Proteomes" id="UP000739180">
    <property type="component" value="Unassembled WGS sequence"/>
</dbReference>
<dbReference type="EMBL" id="VCQT01000036">
    <property type="protein sequence ID" value="TMW12142.1"/>
    <property type="molecule type" value="Genomic_DNA"/>
</dbReference>
<name>A0ABY2XJL7_9GAMM</name>
<proteinExistence type="predicted"/>
<accession>A0ABY2XJL7</accession>
<keyword evidence="2" id="KW-0732">Signal</keyword>